<feature type="transmembrane region" description="Helical" evidence="1">
    <location>
        <begin position="106"/>
        <end position="127"/>
    </location>
</feature>
<dbReference type="RefSeq" id="WP_103246776.1">
    <property type="nucleotide sequence ID" value="NZ_PPED02000004.1"/>
</dbReference>
<dbReference type="OrthoDB" id="182994at2"/>
<feature type="transmembrane region" description="Helical" evidence="1">
    <location>
        <begin position="317"/>
        <end position="335"/>
    </location>
</feature>
<keyword evidence="3" id="KW-1185">Reference proteome</keyword>
<dbReference type="Proteomes" id="UP000236594">
    <property type="component" value="Unassembled WGS sequence"/>
</dbReference>
<dbReference type="AlphaFoldDB" id="A0A316XBH0"/>
<feature type="transmembrane region" description="Helical" evidence="1">
    <location>
        <begin position="291"/>
        <end position="311"/>
    </location>
</feature>
<dbReference type="InterPro" id="IPR043745">
    <property type="entry name" value="DUF5690"/>
</dbReference>
<accession>A0A316XBH0</accession>
<feature type="transmembrane region" description="Helical" evidence="1">
    <location>
        <begin position="50"/>
        <end position="68"/>
    </location>
</feature>
<feature type="transmembrane region" description="Helical" evidence="1">
    <location>
        <begin position="260"/>
        <end position="279"/>
    </location>
</feature>
<dbReference type="InterPro" id="IPR036259">
    <property type="entry name" value="MFS_trans_sf"/>
</dbReference>
<dbReference type="Pfam" id="PF18943">
    <property type="entry name" value="DUF5690"/>
    <property type="match status" value="1"/>
</dbReference>
<feature type="transmembrane region" description="Helical" evidence="1">
    <location>
        <begin position="355"/>
        <end position="374"/>
    </location>
</feature>
<feature type="transmembrane region" description="Helical" evidence="1">
    <location>
        <begin position="12"/>
        <end position="30"/>
    </location>
</feature>
<sequence length="432" mass="49149">MAGTINKKTRVTLKAAFAAFGVYFCMYGFRKPFTVASFEGLSYFGVDYKILIIIAQAVGYFISKFIGIKFISELKPSKRLSYLFSFIAIAELSLLGFAVVPAPYNILFMFLNGIPLGMIWGIVFSYIEGRKTTEIIGLFLCSSFVVSSGFTKSVGKFLMDTFSISEFWMPFSAGLIFIIPLLVFGILLERIPKPTEEDILLKSKRQPLNGSERKALVQQFFVPIVCIIFLYISLTVLRDFRDNFNREIWDGLHFHFDSSIFTLTEIPIAIMVLVILSFMVKVKNNKRAFAYYHYILFGGILVVGFSTYMFQQGSLSPFLWMTISGFGMYICYIPFNGIYFDRMIAAFDIKGNVGFLIYIVDSFGYLGSVLILLYKNFGSSQTSWLNFYISLNYIITITVLILSIIAFLAFKKKSKPKSNSNRYINFDASKIL</sequence>
<keyword evidence="1" id="KW-0812">Transmembrane</keyword>
<proteinExistence type="predicted"/>
<organism evidence="2 3">
    <name type="scientific">Chryseobacterium phosphatilyticum</name>
    <dbReference type="NCBI Taxonomy" id="475075"/>
    <lineage>
        <taxon>Bacteria</taxon>
        <taxon>Pseudomonadati</taxon>
        <taxon>Bacteroidota</taxon>
        <taxon>Flavobacteriia</taxon>
        <taxon>Flavobacteriales</taxon>
        <taxon>Weeksellaceae</taxon>
        <taxon>Chryseobacterium group</taxon>
        <taxon>Chryseobacterium</taxon>
    </lineage>
</organism>
<reference evidence="2 3" key="1">
    <citation type="submission" date="2018-04" db="EMBL/GenBank/DDBJ databases">
        <title>Draft Genome Sequence of Phosphate-Solubilizing Chryseobacterium sp. ISE14 that is a Biocontrol and Plant Growth-Promoting Rhizobacterium Isolated from Cucumber.</title>
        <authorList>
            <person name="Jeong J.-J."/>
            <person name="Sang M.K."/>
            <person name="Choi I.-G."/>
            <person name="Kim K.D."/>
        </authorList>
    </citation>
    <scope>NUCLEOTIDE SEQUENCE [LARGE SCALE GENOMIC DNA]</scope>
    <source>
        <strain evidence="2 3">ISE14</strain>
    </source>
</reference>
<protein>
    <recommendedName>
        <fullName evidence="4">MFS transporter</fullName>
    </recommendedName>
</protein>
<evidence type="ECO:0000313" key="3">
    <source>
        <dbReference type="Proteomes" id="UP000236594"/>
    </source>
</evidence>
<feature type="transmembrane region" description="Helical" evidence="1">
    <location>
        <begin position="80"/>
        <end position="100"/>
    </location>
</feature>
<feature type="transmembrane region" description="Helical" evidence="1">
    <location>
        <begin position="134"/>
        <end position="155"/>
    </location>
</feature>
<gene>
    <name evidence="2" type="ORF">C1631_018735</name>
</gene>
<feature type="transmembrane region" description="Helical" evidence="1">
    <location>
        <begin position="167"/>
        <end position="188"/>
    </location>
</feature>
<feature type="transmembrane region" description="Helical" evidence="1">
    <location>
        <begin position="386"/>
        <end position="410"/>
    </location>
</feature>
<dbReference type="EMBL" id="PPED02000004">
    <property type="protein sequence ID" value="PWN68708.1"/>
    <property type="molecule type" value="Genomic_DNA"/>
</dbReference>
<name>A0A316XBH0_9FLAO</name>
<dbReference type="SUPFAM" id="SSF103473">
    <property type="entry name" value="MFS general substrate transporter"/>
    <property type="match status" value="1"/>
</dbReference>
<evidence type="ECO:0000313" key="2">
    <source>
        <dbReference type="EMBL" id="PWN68708.1"/>
    </source>
</evidence>
<keyword evidence="1" id="KW-1133">Transmembrane helix</keyword>
<evidence type="ECO:0008006" key="4">
    <source>
        <dbReference type="Google" id="ProtNLM"/>
    </source>
</evidence>
<feature type="transmembrane region" description="Helical" evidence="1">
    <location>
        <begin position="220"/>
        <end position="240"/>
    </location>
</feature>
<keyword evidence="1" id="KW-0472">Membrane</keyword>
<comment type="caution">
    <text evidence="2">The sequence shown here is derived from an EMBL/GenBank/DDBJ whole genome shotgun (WGS) entry which is preliminary data.</text>
</comment>
<evidence type="ECO:0000256" key="1">
    <source>
        <dbReference type="SAM" id="Phobius"/>
    </source>
</evidence>